<dbReference type="RefSeq" id="WP_083059000.1">
    <property type="nucleotide sequence ID" value="NZ_JACKVM010000008.1"/>
</dbReference>
<dbReference type="SUPFAM" id="SSF53474">
    <property type="entry name" value="alpha/beta-Hydrolases"/>
    <property type="match status" value="1"/>
</dbReference>
<accession>A0A1W9YWH1</accession>
<name>A0A1W9YWH1_MYCBA</name>
<dbReference type="Proteomes" id="UP000192366">
    <property type="component" value="Unassembled WGS sequence"/>
</dbReference>
<dbReference type="Gene3D" id="1.10.10.800">
    <property type="match status" value="1"/>
</dbReference>
<dbReference type="PANTHER" id="PTHR22946">
    <property type="entry name" value="DIENELACTONE HYDROLASE DOMAIN-CONTAINING PROTEIN-RELATED"/>
    <property type="match status" value="1"/>
</dbReference>
<evidence type="ECO:0000313" key="4">
    <source>
        <dbReference type="EMBL" id="ORA04403.1"/>
    </source>
</evidence>
<dbReference type="Gene3D" id="3.40.50.1820">
    <property type="entry name" value="alpha/beta hydrolase"/>
    <property type="match status" value="1"/>
</dbReference>
<dbReference type="STRING" id="564198.BST17_14025"/>
<dbReference type="EMBL" id="MVHJ01000010">
    <property type="protein sequence ID" value="ORA04403.1"/>
    <property type="molecule type" value="Genomic_DNA"/>
</dbReference>
<dbReference type="PANTHER" id="PTHR22946:SF9">
    <property type="entry name" value="POLYKETIDE TRANSFERASE AF380"/>
    <property type="match status" value="1"/>
</dbReference>
<evidence type="ECO:0000256" key="2">
    <source>
        <dbReference type="ARBA" id="ARBA00022801"/>
    </source>
</evidence>
<organism evidence="4 5">
    <name type="scientific">Mycolicibacterium bacteremicum</name>
    <name type="common">Mycobacterium bacteremicum</name>
    <dbReference type="NCBI Taxonomy" id="564198"/>
    <lineage>
        <taxon>Bacteria</taxon>
        <taxon>Bacillati</taxon>
        <taxon>Actinomycetota</taxon>
        <taxon>Actinomycetes</taxon>
        <taxon>Mycobacteriales</taxon>
        <taxon>Mycobacteriaceae</taxon>
        <taxon>Mycolicibacterium</taxon>
    </lineage>
</organism>
<dbReference type="AlphaFoldDB" id="A0A1W9YWH1"/>
<reference evidence="4 5" key="1">
    <citation type="submission" date="2017-02" db="EMBL/GenBank/DDBJ databases">
        <title>The new phylogeny of genus Mycobacterium.</title>
        <authorList>
            <person name="Tortoli E."/>
            <person name="Trovato A."/>
            <person name="Cirillo D.M."/>
        </authorList>
    </citation>
    <scope>NUCLEOTIDE SEQUENCE [LARGE SCALE GENOMIC DNA]</scope>
    <source>
        <strain evidence="4 5">DSM 45578</strain>
    </source>
</reference>
<comment type="caution">
    <text evidence="4">The sequence shown here is derived from an EMBL/GenBank/DDBJ whole genome shotgun (WGS) entry which is preliminary data.</text>
</comment>
<evidence type="ECO:0000259" key="3">
    <source>
        <dbReference type="Pfam" id="PF12146"/>
    </source>
</evidence>
<sequence>MTEQAGFARHDVTFLSEGTPCAAWLYRPRSVQNPPVIVMAHGFGGFRELRLDAYAERFAQAGYAVLLFDYRHWGASGGEPRRILDIGRQHTDWRAAIAFAKRLDGVDANRVVGWGTSFAGGHVLHLAARDDDFAAAIVQVPHVTGAASAFSQRPIALLRLTAAALRDQVGSWLGRSPHRVTAIGRPGEVAMMTSVGAYERIMEMAGADRERMVTENDVAARIALRVPLYSPGRAAGRITVPTLVQLARKDDVTPYDTALKVAARIPAGEVLSYDCTHFEPYLDPHFEQIVSDQIAFLGRHLGED</sequence>
<keyword evidence="2 4" id="KW-0378">Hydrolase</keyword>
<evidence type="ECO:0000313" key="5">
    <source>
        <dbReference type="Proteomes" id="UP000192366"/>
    </source>
</evidence>
<feature type="domain" description="Serine aminopeptidase S33" evidence="3">
    <location>
        <begin position="36"/>
        <end position="267"/>
    </location>
</feature>
<dbReference type="InterPro" id="IPR022742">
    <property type="entry name" value="Hydrolase_4"/>
</dbReference>
<dbReference type="GO" id="GO:0052689">
    <property type="term" value="F:carboxylic ester hydrolase activity"/>
    <property type="evidence" value="ECO:0007669"/>
    <property type="project" value="UniProtKB-ARBA"/>
</dbReference>
<protein>
    <submittedName>
        <fullName evidence="4">Alpha/beta hydrolase</fullName>
    </submittedName>
</protein>
<proteinExistence type="inferred from homology"/>
<gene>
    <name evidence="4" type="ORF">BST17_14025</name>
</gene>
<evidence type="ECO:0000256" key="1">
    <source>
        <dbReference type="ARBA" id="ARBA00008645"/>
    </source>
</evidence>
<comment type="similarity">
    <text evidence="1">Belongs to the AB hydrolase superfamily.</text>
</comment>
<dbReference type="InterPro" id="IPR029058">
    <property type="entry name" value="AB_hydrolase_fold"/>
</dbReference>
<dbReference type="Pfam" id="PF12146">
    <property type="entry name" value="Hydrolase_4"/>
    <property type="match status" value="1"/>
</dbReference>
<dbReference type="InterPro" id="IPR050261">
    <property type="entry name" value="FrsA_esterase"/>
</dbReference>
<dbReference type="OrthoDB" id="5902829at2"/>
<keyword evidence="5" id="KW-1185">Reference proteome</keyword>